<proteinExistence type="predicted"/>
<gene>
    <name evidence="4" type="ORF">Q4I30_004675</name>
</gene>
<dbReference type="GO" id="GO:0051879">
    <property type="term" value="F:Hsp90 protein binding"/>
    <property type="evidence" value="ECO:0007669"/>
    <property type="project" value="TreeGrafter"/>
</dbReference>
<dbReference type="PROSITE" id="PS50005">
    <property type="entry name" value="TPR"/>
    <property type="match status" value="2"/>
</dbReference>
<dbReference type="SUPFAM" id="SSF48452">
    <property type="entry name" value="TPR-like"/>
    <property type="match status" value="2"/>
</dbReference>
<evidence type="ECO:0000313" key="4">
    <source>
        <dbReference type="EMBL" id="KAL0504078.1"/>
    </source>
</evidence>
<dbReference type="InterPro" id="IPR019734">
    <property type="entry name" value="TPR_rpt"/>
</dbReference>
<keyword evidence="2 3" id="KW-0802">TPR repeat</keyword>
<feature type="repeat" description="TPR" evidence="3">
    <location>
        <begin position="67"/>
        <end position="100"/>
    </location>
</feature>
<name>A0AAW3ACV9_9TRYP</name>
<dbReference type="SMART" id="SM00028">
    <property type="entry name" value="TPR"/>
    <property type="match status" value="6"/>
</dbReference>
<evidence type="ECO:0000256" key="1">
    <source>
        <dbReference type="ARBA" id="ARBA00022737"/>
    </source>
</evidence>
<dbReference type="InterPro" id="IPR011990">
    <property type="entry name" value="TPR-like_helical_dom_sf"/>
</dbReference>
<evidence type="ECO:0000256" key="2">
    <source>
        <dbReference type="ARBA" id="ARBA00022803"/>
    </source>
</evidence>
<reference evidence="4 5" key="1">
    <citation type="submission" date="2024-02" db="EMBL/GenBank/DDBJ databases">
        <title>FIRST GENOME SEQUENCES OF Leishmania (Viannia) shawi, Leishmania (Viannia) lindenbergi AND Leishmania (Viannia) utingensis.</title>
        <authorList>
            <person name="Resadore F."/>
            <person name="Custodio M.G.F."/>
            <person name="Boite M.C."/>
            <person name="Cupolillo E."/>
            <person name="Ferreira G.E.M."/>
        </authorList>
    </citation>
    <scope>NUCLEOTIDE SEQUENCE [LARGE SCALE GENOMIC DNA]</scope>
    <source>
        <strain evidence="4 5">ITUB/BR/1977/M4964</strain>
    </source>
</reference>
<dbReference type="Gene3D" id="1.25.40.10">
    <property type="entry name" value="Tetratricopeptide repeat domain"/>
    <property type="match status" value="2"/>
</dbReference>
<dbReference type="PANTHER" id="PTHR22904:SF523">
    <property type="entry name" value="STRESS-INDUCED-PHOSPHOPROTEIN 1"/>
    <property type="match status" value="1"/>
</dbReference>
<dbReference type="Pfam" id="PF13181">
    <property type="entry name" value="TPR_8"/>
    <property type="match status" value="2"/>
</dbReference>
<comment type="caution">
    <text evidence="4">The sequence shown here is derived from an EMBL/GenBank/DDBJ whole genome shotgun (WGS) entry which is preliminary data.</text>
</comment>
<keyword evidence="1" id="KW-0677">Repeat</keyword>
<dbReference type="Proteomes" id="UP001482455">
    <property type="component" value="Unassembled WGS sequence"/>
</dbReference>
<accession>A0AAW3ACV9</accession>
<keyword evidence="5" id="KW-1185">Reference proteome</keyword>
<evidence type="ECO:0000256" key="3">
    <source>
        <dbReference type="PROSITE-ProRule" id="PRU00339"/>
    </source>
</evidence>
<dbReference type="AlphaFoldDB" id="A0AAW3ACV9"/>
<feature type="repeat" description="TPR" evidence="3">
    <location>
        <begin position="239"/>
        <end position="272"/>
    </location>
</feature>
<organism evidence="4 5">
    <name type="scientific">Leishmania utingensis</name>
    <dbReference type="NCBI Taxonomy" id="653362"/>
    <lineage>
        <taxon>Eukaryota</taxon>
        <taxon>Discoba</taxon>
        <taxon>Euglenozoa</taxon>
        <taxon>Kinetoplastea</taxon>
        <taxon>Metakinetoplastina</taxon>
        <taxon>Trypanosomatida</taxon>
        <taxon>Trypanosomatidae</taxon>
        <taxon>Leishmaniinae</taxon>
        <taxon>Leishmania</taxon>
    </lineage>
</organism>
<protein>
    <submittedName>
        <fullName evidence="4">Tetratricopeptide repeat</fullName>
    </submittedName>
</protein>
<sequence>MRVRAGVCAVRPSHARHFLFLLKYACMSEEVAFKRAGALFIAGKYPEAISAYTAIETVNEATVEVRARALNNISACYAALKNYEMSSKVAREVIVLQPNNAKAHGRIAAAEEGLKRYDEAAFYYSAASRLEANNPVYVAGAQRCHALVQASRGVASAEAKDAYYYKKSLERAMKAMQEANYLEAIRHFGKALDLFPTTGASREKAALLCNRSAAYFRAERIEESADDALEAIKADDKYARGFYRLGAAKTKLKKVGDAYDALTTCLKLDPNNADAGKLLAEVLPAALESRKTAEERARDHTRQVTHIAEQLNAMQATASANTAPQATAHGSAYSYCNFCNETGHSRSECSLLRRKRSRPL</sequence>
<dbReference type="PANTHER" id="PTHR22904">
    <property type="entry name" value="TPR REPEAT CONTAINING PROTEIN"/>
    <property type="match status" value="1"/>
</dbReference>
<dbReference type="EMBL" id="JBAMZL010000027">
    <property type="protein sequence ID" value="KAL0504078.1"/>
    <property type="molecule type" value="Genomic_DNA"/>
</dbReference>
<evidence type="ECO:0000313" key="5">
    <source>
        <dbReference type="Proteomes" id="UP001482455"/>
    </source>
</evidence>